<dbReference type="Pfam" id="PF02386">
    <property type="entry name" value="TrkH"/>
    <property type="match status" value="1"/>
</dbReference>
<evidence type="ECO:0000256" key="1">
    <source>
        <dbReference type="ARBA" id="ARBA00004141"/>
    </source>
</evidence>
<feature type="chain" id="PRO_5045830280" evidence="7">
    <location>
        <begin position="22"/>
        <end position="228"/>
    </location>
</feature>
<evidence type="ECO:0000256" key="7">
    <source>
        <dbReference type="SAM" id="SignalP"/>
    </source>
</evidence>
<dbReference type="Proteomes" id="UP001642464">
    <property type="component" value="Unassembled WGS sequence"/>
</dbReference>
<evidence type="ECO:0000256" key="2">
    <source>
        <dbReference type="ARBA" id="ARBA00022448"/>
    </source>
</evidence>
<dbReference type="InterPro" id="IPR003445">
    <property type="entry name" value="Cat_transpt"/>
</dbReference>
<accession>A0ABP0M477</accession>
<organism evidence="8 9">
    <name type="scientific">Durusdinium trenchii</name>
    <dbReference type="NCBI Taxonomy" id="1381693"/>
    <lineage>
        <taxon>Eukaryota</taxon>
        <taxon>Sar</taxon>
        <taxon>Alveolata</taxon>
        <taxon>Dinophyceae</taxon>
        <taxon>Suessiales</taxon>
        <taxon>Symbiodiniaceae</taxon>
        <taxon>Durusdinium</taxon>
    </lineage>
</organism>
<evidence type="ECO:0000313" key="9">
    <source>
        <dbReference type="Proteomes" id="UP001642464"/>
    </source>
</evidence>
<gene>
    <name evidence="8" type="ORF">SCF082_LOCUS25476</name>
</gene>
<keyword evidence="7" id="KW-0732">Signal</keyword>
<proteinExistence type="predicted"/>
<evidence type="ECO:0000256" key="6">
    <source>
        <dbReference type="ARBA" id="ARBA00023136"/>
    </source>
</evidence>
<evidence type="ECO:0000256" key="4">
    <source>
        <dbReference type="ARBA" id="ARBA00022989"/>
    </source>
</evidence>
<comment type="caution">
    <text evidence="8">The sequence shown here is derived from an EMBL/GenBank/DDBJ whole genome shotgun (WGS) entry which is preliminary data.</text>
</comment>
<feature type="signal peptide" evidence="7">
    <location>
        <begin position="1"/>
        <end position="21"/>
    </location>
</feature>
<keyword evidence="4" id="KW-1133">Transmembrane helix</keyword>
<protein>
    <submittedName>
        <fullName evidence="8">Low-affinity potassium transport protein</fullName>
    </submittedName>
</protein>
<evidence type="ECO:0000313" key="8">
    <source>
        <dbReference type="EMBL" id="CAK9044979.1"/>
    </source>
</evidence>
<sequence length="228" mass="24770">MFPAVHTLWLLLVVIALNVLGTIVTLVQELRELRLLCREKGVWALAGHNLLHGGDVKLACTALLGVVTMRLSADASGDLSGRRPSRLFDAFFQFPELASNNGRASFVFAALRHELDITGRVEGVEEAVITAENSLKGQAEKAAKHPSPDSDGIYTDFGFFKVLFEILSAYGTCGLSLGYENQTFSFSGVWSDASQMLLVATMILGRLRGFGAQHGERTDVPMPHATFT</sequence>
<keyword evidence="3" id="KW-0812">Transmembrane</keyword>
<reference evidence="8 9" key="1">
    <citation type="submission" date="2024-02" db="EMBL/GenBank/DDBJ databases">
        <authorList>
            <person name="Chen Y."/>
            <person name="Shah S."/>
            <person name="Dougan E. K."/>
            <person name="Thang M."/>
            <person name="Chan C."/>
        </authorList>
    </citation>
    <scope>NUCLEOTIDE SEQUENCE [LARGE SCALE GENOMIC DNA]</scope>
</reference>
<evidence type="ECO:0000256" key="5">
    <source>
        <dbReference type="ARBA" id="ARBA00023065"/>
    </source>
</evidence>
<keyword evidence="6" id="KW-0472">Membrane</keyword>
<evidence type="ECO:0000256" key="3">
    <source>
        <dbReference type="ARBA" id="ARBA00022692"/>
    </source>
</evidence>
<keyword evidence="2" id="KW-0813">Transport</keyword>
<keyword evidence="9" id="KW-1185">Reference proteome</keyword>
<name>A0ABP0M477_9DINO</name>
<dbReference type="PANTHER" id="PTHR31064">
    <property type="entry name" value="POTASSIUM TRANSPORT PROTEIN DDB_G0292412-RELATED"/>
    <property type="match status" value="1"/>
</dbReference>
<dbReference type="PANTHER" id="PTHR31064:SF11">
    <property type="entry name" value="CATION TRANSPORTER HKT2_3-RELATED"/>
    <property type="match status" value="1"/>
</dbReference>
<keyword evidence="5" id="KW-0406">Ion transport</keyword>
<dbReference type="InterPro" id="IPR051143">
    <property type="entry name" value="TrkH_K-transport"/>
</dbReference>
<comment type="subcellular location">
    <subcellularLocation>
        <location evidence="1">Membrane</location>
        <topology evidence="1">Multi-pass membrane protein</topology>
    </subcellularLocation>
</comment>
<dbReference type="EMBL" id="CAXAMM010019113">
    <property type="protein sequence ID" value="CAK9044979.1"/>
    <property type="molecule type" value="Genomic_DNA"/>
</dbReference>